<proteinExistence type="predicted"/>
<protein>
    <submittedName>
        <fullName evidence="2">Uncharacterized protein</fullName>
    </submittedName>
</protein>
<evidence type="ECO:0000256" key="1">
    <source>
        <dbReference type="SAM" id="Phobius"/>
    </source>
</evidence>
<dbReference type="Proteomes" id="UP000051936">
    <property type="component" value="Unassembled WGS sequence"/>
</dbReference>
<gene>
    <name evidence="2" type="ORF">AOQ71_31845</name>
</gene>
<keyword evidence="1" id="KW-0472">Membrane</keyword>
<feature type="transmembrane region" description="Helical" evidence="1">
    <location>
        <begin position="38"/>
        <end position="56"/>
    </location>
</feature>
<dbReference type="RefSeq" id="WP_162268431.1">
    <property type="nucleotide sequence ID" value="NZ_LJYG01000108.1"/>
</dbReference>
<feature type="transmembrane region" description="Helical" evidence="1">
    <location>
        <begin position="12"/>
        <end position="31"/>
    </location>
</feature>
<reference evidence="2 3" key="1">
    <citation type="submission" date="2015-09" db="EMBL/GenBank/DDBJ databases">
        <title>Draft Genome Sequence of Bradyrhizobium manausense Strain BR 3351T, a Novel Symbiotic Nitrogen-Fixing Alphaproteobacterium Isolated from Brazilian Amazon Rain Forest.</title>
        <authorList>
            <person name="De Araujo J.L."/>
            <person name="Zilli J.E."/>
        </authorList>
    </citation>
    <scope>NUCLEOTIDE SEQUENCE [LARGE SCALE GENOMIC DNA]</scope>
    <source>
        <strain evidence="2 3">BR3351</strain>
    </source>
</reference>
<comment type="caution">
    <text evidence="2">The sequence shown here is derived from an EMBL/GenBank/DDBJ whole genome shotgun (WGS) entry which is preliminary data.</text>
</comment>
<keyword evidence="1" id="KW-1133">Transmembrane helix</keyword>
<evidence type="ECO:0000313" key="2">
    <source>
        <dbReference type="EMBL" id="KRQ03318.1"/>
    </source>
</evidence>
<organism evidence="2 3">
    <name type="scientific">Bradyrhizobium manausense</name>
    <dbReference type="NCBI Taxonomy" id="989370"/>
    <lineage>
        <taxon>Bacteria</taxon>
        <taxon>Pseudomonadati</taxon>
        <taxon>Pseudomonadota</taxon>
        <taxon>Alphaproteobacteria</taxon>
        <taxon>Hyphomicrobiales</taxon>
        <taxon>Nitrobacteraceae</taxon>
        <taxon>Bradyrhizobium</taxon>
    </lineage>
</organism>
<keyword evidence="1" id="KW-0812">Transmembrane</keyword>
<dbReference type="AlphaFoldDB" id="A0A0R3D0L2"/>
<feature type="transmembrane region" description="Helical" evidence="1">
    <location>
        <begin position="134"/>
        <end position="154"/>
    </location>
</feature>
<accession>A0A0R3D0L2</accession>
<evidence type="ECO:0000313" key="3">
    <source>
        <dbReference type="Proteomes" id="UP000051936"/>
    </source>
</evidence>
<sequence length="164" mass="18898">MSVTPVAVHRAWAVGAFRWTVFFFVAIAAFAQRDEKTGTILATLVFLIDVVSWNLGEVIVTINAASSNQQWHSTLTDRLIFEKLLDRFRDRKHIDFQQIMQEGTRAATEDVNKYMRDTTFWSEWGGFRKTLLGIGYYLWFWISYGMFYGAAGFIGSSMRGTYGY</sequence>
<keyword evidence="3" id="KW-1185">Reference proteome</keyword>
<dbReference type="OrthoDB" id="9968898at2"/>
<dbReference type="EMBL" id="LJYG01000108">
    <property type="protein sequence ID" value="KRQ03318.1"/>
    <property type="molecule type" value="Genomic_DNA"/>
</dbReference>
<name>A0A0R3D0L2_9BRAD</name>